<accession>A0A1M5AR22</accession>
<proteinExistence type="inferred from homology"/>
<evidence type="ECO:0000259" key="7">
    <source>
        <dbReference type="Pfam" id="PF01048"/>
    </source>
</evidence>
<dbReference type="OrthoDB" id="1523230at2"/>
<dbReference type="CDD" id="cd09009">
    <property type="entry name" value="PNP-EcPNPII_like"/>
    <property type="match status" value="1"/>
</dbReference>
<reference evidence="8 9" key="1">
    <citation type="submission" date="2016-11" db="EMBL/GenBank/DDBJ databases">
        <authorList>
            <person name="Jaros S."/>
            <person name="Januszkiewicz K."/>
            <person name="Wedrychowicz H."/>
        </authorList>
    </citation>
    <scope>NUCLEOTIDE SEQUENCE [LARGE SCALE GENOMIC DNA]</scope>
    <source>
        <strain evidence="8 9">DSM 21986</strain>
    </source>
</reference>
<evidence type="ECO:0000256" key="2">
    <source>
        <dbReference type="ARBA" id="ARBA00006751"/>
    </source>
</evidence>
<dbReference type="GO" id="GO:0004731">
    <property type="term" value="F:purine-nucleoside phosphorylase activity"/>
    <property type="evidence" value="ECO:0007669"/>
    <property type="project" value="UniProtKB-EC"/>
</dbReference>
<evidence type="ECO:0000256" key="4">
    <source>
        <dbReference type="ARBA" id="ARBA00022676"/>
    </source>
</evidence>
<comment type="similarity">
    <text evidence="2 6">Belongs to the PNP/MTAP phosphorylase family.</text>
</comment>
<evidence type="ECO:0000256" key="3">
    <source>
        <dbReference type="ARBA" id="ARBA00011233"/>
    </source>
</evidence>
<evidence type="ECO:0000256" key="6">
    <source>
        <dbReference type="PIRNR" id="PIRNR000477"/>
    </source>
</evidence>
<dbReference type="Proteomes" id="UP000184041">
    <property type="component" value="Unassembled WGS sequence"/>
</dbReference>
<protein>
    <recommendedName>
        <fullName evidence="6">Purine nucleoside phosphorylase</fullName>
        <ecNumber evidence="6">2.4.2.1</ecNumber>
    </recommendedName>
    <alternativeName>
        <fullName evidence="6">Inosine-guanosine phosphorylase</fullName>
    </alternativeName>
</protein>
<comment type="subunit">
    <text evidence="3">Homotrimer.</text>
</comment>
<dbReference type="EMBL" id="FQUS01000007">
    <property type="protein sequence ID" value="SHF32635.1"/>
    <property type="molecule type" value="Genomic_DNA"/>
</dbReference>
<dbReference type="AlphaFoldDB" id="A0A1M5AR22"/>
<dbReference type="InterPro" id="IPR011270">
    <property type="entry name" value="Pur_Nuc_Pase_Ino/Guo-sp"/>
</dbReference>
<organism evidence="8 9">
    <name type="scientific">Fodinibius roseus</name>
    <dbReference type="NCBI Taxonomy" id="1194090"/>
    <lineage>
        <taxon>Bacteria</taxon>
        <taxon>Pseudomonadati</taxon>
        <taxon>Balneolota</taxon>
        <taxon>Balneolia</taxon>
        <taxon>Balneolales</taxon>
        <taxon>Balneolaceae</taxon>
        <taxon>Fodinibius</taxon>
    </lineage>
</organism>
<name>A0A1M5AR22_9BACT</name>
<keyword evidence="9" id="KW-1185">Reference proteome</keyword>
<dbReference type="NCBIfam" id="TIGR01697">
    <property type="entry name" value="PNPH-PUNA-XAPA"/>
    <property type="match status" value="1"/>
</dbReference>
<dbReference type="Pfam" id="PF01048">
    <property type="entry name" value="PNP_UDP_1"/>
    <property type="match status" value="1"/>
</dbReference>
<sequence length="278" mass="30901">MQRETVKEFREKRDKALGYIREQTDARPDYLIILGTGLGHLGNKIEIRDTVSYADIPHFPVSTVESHAGRLIFGMLSGRKVVAMQGRFHYYEGYTMQQIAFPVRVLNALGTETMIVSNACGGMHPHYKSGDIMLISDHINMLGDNPLIGPNDEELGPRFPDMSEPYTQRLQELAERVALDNAIKMHKGVYLALSGPTMETRAEYRFLRMIGADVVGMSTVPEVIAAVHMGMDVLGISAVTDECLPDALEPIDIEKVLKAAEIAEPKMTQVIMGVLERL</sequence>
<evidence type="ECO:0000256" key="1">
    <source>
        <dbReference type="ARBA" id="ARBA00005058"/>
    </source>
</evidence>
<keyword evidence="4 6" id="KW-0328">Glycosyltransferase</keyword>
<dbReference type="InterPro" id="IPR035994">
    <property type="entry name" value="Nucleoside_phosphorylase_sf"/>
</dbReference>
<dbReference type="InterPro" id="IPR000845">
    <property type="entry name" value="Nucleoside_phosphorylase_d"/>
</dbReference>
<gene>
    <name evidence="8" type="ORF">SAMN05443144_107146</name>
</gene>
<dbReference type="GO" id="GO:0005737">
    <property type="term" value="C:cytoplasm"/>
    <property type="evidence" value="ECO:0007669"/>
    <property type="project" value="TreeGrafter"/>
</dbReference>
<dbReference type="STRING" id="1194090.SAMN05443144_107146"/>
<evidence type="ECO:0000313" key="8">
    <source>
        <dbReference type="EMBL" id="SHF32635.1"/>
    </source>
</evidence>
<dbReference type="RefSeq" id="WP_073062197.1">
    <property type="nucleotide sequence ID" value="NZ_FQUS01000007.1"/>
</dbReference>
<dbReference type="SUPFAM" id="SSF53167">
    <property type="entry name" value="Purine and uridine phosphorylases"/>
    <property type="match status" value="1"/>
</dbReference>
<comment type="function">
    <text evidence="6">The purine nucleoside phosphorylases catalyze the phosphorolytic breakdown of the N-glycosidic bond in the beta-(deoxy)ribonucleoside molecules, with the formation of the corresponding free purine bases and pentose-1-phosphate.</text>
</comment>
<dbReference type="UniPathway" id="UPA00606"/>
<dbReference type="Gene3D" id="3.40.50.1580">
    <property type="entry name" value="Nucleoside phosphorylase domain"/>
    <property type="match status" value="1"/>
</dbReference>
<comment type="pathway">
    <text evidence="1 6">Purine metabolism; purine nucleoside salvage.</text>
</comment>
<evidence type="ECO:0000313" key="9">
    <source>
        <dbReference type="Proteomes" id="UP000184041"/>
    </source>
</evidence>
<feature type="domain" description="Nucleoside phosphorylase" evidence="7">
    <location>
        <begin position="30"/>
        <end position="275"/>
    </location>
</feature>
<dbReference type="PROSITE" id="PS01240">
    <property type="entry name" value="PNP_MTAP_2"/>
    <property type="match status" value="1"/>
</dbReference>
<dbReference type="PIRSF" id="PIRSF000477">
    <property type="entry name" value="PurNPase"/>
    <property type="match status" value="1"/>
</dbReference>
<dbReference type="InterPro" id="IPR018099">
    <property type="entry name" value="Purine_phosphorylase-2_CS"/>
</dbReference>
<dbReference type="PANTHER" id="PTHR11904">
    <property type="entry name" value="METHYLTHIOADENOSINE/PURINE NUCLEOSIDE PHOSPHORYLASE"/>
    <property type="match status" value="1"/>
</dbReference>
<evidence type="ECO:0000256" key="5">
    <source>
        <dbReference type="ARBA" id="ARBA00022679"/>
    </source>
</evidence>
<dbReference type="EC" id="2.4.2.1" evidence="6"/>
<dbReference type="InterPro" id="IPR011268">
    <property type="entry name" value="Purine_phosphorylase"/>
</dbReference>
<dbReference type="PANTHER" id="PTHR11904:SF9">
    <property type="entry name" value="PURINE NUCLEOSIDE PHOSPHORYLASE-RELATED"/>
    <property type="match status" value="1"/>
</dbReference>
<dbReference type="NCBIfam" id="TIGR01700">
    <property type="entry name" value="PNPH"/>
    <property type="match status" value="1"/>
</dbReference>
<dbReference type="NCBIfam" id="NF006054">
    <property type="entry name" value="PRK08202.1"/>
    <property type="match status" value="1"/>
</dbReference>
<dbReference type="GO" id="GO:0009116">
    <property type="term" value="P:nucleoside metabolic process"/>
    <property type="evidence" value="ECO:0007669"/>
    <property type="project" value="InterPro"/>
</dbReference>
<keyword evidence="5 6" id="KW-0808">Transferase</keyword>